<feature type="transmembrane region" description="Helical" evidence="1">
    <location>
        <begin position="20"/>
        <end position="40"/>
    </location>
</feature>
<evidence type="ECO:0000313" key="3">
    <source>
        <dbReference type="Proteomes" id="UP000790347"/>
    </source>
</evidence>
<keyword evidence="1" id="KW-0812">Transmembrane</keyword>
<reference evidence="2" key="2">
    <citation type="journal article" date="2022" name="Res Sq">
        <title>Comparative Genomics Reveals Insights into the Divergent Evolution of Astigmatic Mites and Household Pest Adaptations.</title>
        <authorList>
            <person name="Xiong Q."/>
            <person name="Wan A.T.-Y."/>
            <person name="Liu X.-Y."/>
            <person name="Fung C.S.-H."/>
            <person name="Xiao X."/>
            <person name="Malainual N."/>
            <person name="Hou J."/>
            <person name="Wang L."/>
            <person name="Wang M."/>
            <person name="Yang K."/>
            <person name="Cui Y."/>
            <person name="Leung E."/>
            <person name="Nong W."/>
            <person name="Shin S.-K."/>
            <person name="Au S."/>
            <person name="Jeong K.Y."/>
            <person name="Chew F.T."/>
            <person name="Hui J."/>
            <person name="Leung T.F."/>
            <person name="Tungtrongchitr A."/>
            <person name="Zhong N."/>
            <person name="Liu Z."/>
            <person name="Tsui S."/>
        </authorList>
    </citation>
    <scope>NUCLEOTIDE SEQUENCE</scope>
    <source>
        <strain evidence="2">Derf</strain>
        <tissue evidence="2">Whole organism</tissue>
    </source>
</reference>
<evidence type="ECO:0000313" key="2">
    <source>
        <dbReference type="EMBL" id="KAH9511861.1"/>
    </source>
</evidence>
<organism evidence="2 3">
    <name type="scientific">Dermatophagoides farinae</name>
    <name type="common">American house dust mite</name>
    <dbReference type="NCBI Taxonomy" id="6954"/>
    <lineage>
        <taxon>Eukaryota</taxon>
        <taxon>Metazoa</taxon>
        <taxon>Ecdysozoa</taxon>
        <taxon>Arthropoda</taxon>
        <taxon>Chelicerata</taxon>
        <taxon>Arachnida</taxon>
        <taxon>Acari</taxon>
        <taxon>Acariformes</taxon>
        <taxon>Sarcoptiformes</taxon>
        <taxon>Astigmata</taxon>
        <taxon>Psoroptidia</taxon>
        <taxon>Analgoidea</taxon>
        <taxon>Pyroglyphidae</taxon>
        <taxon>Dermatophagoidinae</taxon>
        <taxon>Dermatophagoides</taxon>
    </lineage>
</organism>
<comment type="caution">
    <text evidence="2">The sequence shown here is derived from an EMBL/GenBank/DDBJ whole genome shotgun (WGS) entry which is preliminary data.</text>
</comment>
<reference evidence="2" key="1">
    <citation type="submission" date="2013-05" db="EMBL/GenBank/DDBJ databases">
        <authorList>
            <person name="Yim A.K.Y."/>
            <person name="Chan T.F."/>
            <person name="Ji K.M."/>
            <person name="Liu X.Y."/>
            <person name="Zhou J.W."/>
            <person name="Li R.Q."/>
            <person name="Yang K.Y."/>
            <person name="Li J."/>
            <person name="Li M."/>
            <person name="Law P.T.W."/>
            <person name="Wu Y.L."/>
            <person name="Cai Z.L."/>
            <person name="Qin H."/>
            <person name="Bao Y."/>
            <person name="Leung R.K.K."/>
            <person name="Ng P.K.S."/>
            <person name="Zou J."/>
            <person name="Zhong X.J."/>
            <person name="Ran P.X."/>
            <person name="Zhong N.S."/>
            <person name="Liu Z.G."/>
            <person name="Tsui S.K.W."/>
        </authorList>
    </citation>
    <scope>NUCLEOTIDE SEQUENCE</scope>
    <source>
        <strain evidence="2">Derf</strain>
        <tissue evidence="2">Whole organism</tissue>
    </source>
</reference>
<proteinExistence type="predicted"/>
<dbReference type="Proteomes" id="UP000790347">
    <property type="component" value="Unassembled WGS sequence"/>
</dbReference>
<keyword evidence="3" id="KW-1185">Reference proteome</keyword>
<name>A0A922I0Z3_DERFA</name>
<protein>
    <submittedName>
        <fullName evidence="2">Uncharacterized protein</fullName>
    </submittedName>
</protein>
<sequence length="71" mass="8280">MNVAMNEFTSYLFREWLVNWFEAAAAAAASAVAAAVLFIFKLRFGNDYRFTKEENKQTKKMKMKIYIIINC</sequence>
<dbReference type="EMBL" id="ASGP02000004">
    <property type="protein sequence ID" value="KAH9511861.1"/>
    <property type="molecule type" value="Genomic_DNA"/>
</dbReference>
<keyword evidence="1" id="KW-1133">Transmembrane helix</keyword>
<evidence type="ECO:0000256" key="1">
    <source>
        <dbReference type="SAM" id="Phobius"/>
    </source>
</evidence>
<dbReference type="AlphaFoldDB" id="A0A922I0Z3"/>
<gene>
    <name evidence="2" type="ORF">DERF_010286</name>
</gene>
<keyword evidence="1" id="KW-0472">Membrane</keyword>
<accession>A0A922I0Z3</accession>